<dbReference type="InterPro" id="IPR000257">
    <property type="entry name" value="Uroporphyrinogen_deCOase"/>
</dbReference>
<dbReference type="GO" id="GO:0006779">
    <property type="term" value="P:porphyrin-containing compound biosynthetic process"/>
    <property type="evidence" value="ECO:0007669"/>
    <property type="project" value="InterPro"/>
</dbReference>
<dbReference type="GO" id="GO:0004853">
    <property type="term" value="F:uroporphyrinogen decarboxylase activity"/>
    <property type="evidence" value="ECO:0007669"/>
    <property type="project" value="InterPro"/>
</dbReference>
<evidence type="ECO:0000313" key="8">
    <source>
        <dbReference type="EMBL" id="TDA39261.1"/>
    </source>
</evidence>
<name>A0A523BE89_9CREN</name>
<comment type="caution">
    <text evidence="8">The sequence shown here is derived from an EMBL/GenBank/DDBJ whole genome shotgun (WGS) entry which is preliminary data.</text>
</comment>
<dbReference type="InterPro" id="IPR006360">
    <property type="entry name" value="Mtase_MtaA_CmuA"/>
</dbReference>
<evidence type="ECO:0000256" key="6">
    <source>
        <dbReference type="ARBA" id="ARBA00022994"/>
    </source>
</evidence>
<gene>
    <name evidence="8" type="ORF">DSO08_02655</name>
</gene>
<keyword evidence="3" id="KW-0808">Transferase</keyword>
<keyword evidence="6" id="KW-0484">Methanogenesis</keyword>
<dbReference type="NCBIfam" id="NF004889">
    <property type="entry name" value="PRK06252.1"/>
    <property type="match status" value="1"/>
</dbReference>
<comment type="cofactor">
    <cofactor evidence="1">
        <name>Zn(2+)</name>
        <dbReference type="ChEBI" id="CHEBI:29105"/>
    </cofactor>
</comment>
<dbReference type="AlphaFoldDB" id="A0A523BE89"/>
<proteinExistence type="predicted"/>
<dbReference type="Gene3D" id="3.20.20.210">
    <property type="match status" value="1"/>
</dbReference>
<keyword evidence="2 8" id="KW-0489">Methyltransferase</keyword>
<evidence type="ECO:0000256" key="5">
    <source>
        <dbReference type="ARBA" id="ARBA00022833"/>
    </source>
</evidence>
<dbReference type="EMBL" id="QNVH01000017">
    <property type="protein sequence ID" value="TDA39261.1"/>
    <property type="molecule type" value="Genomic_DNA"/>
</dbReference>
<organism evidence="8 9">
    <name type="scientific">Thermoproteota archaeon</name>
    <dbReference type="NCBI Taxonomy" id="2056631"/>
    <lineage>
        <taxon>Archaea</taxon>
        <taxon>Thermoproteota</taxon>
    </lineage>
</organism>
<dbReference type="SUPFAM" id="SSF51726">
    <property type="entry name" value="UROD/MetE-like"/>
    <property type="match status" value="1"/>
</dbReference>
<dbReference type="GO" id="GO:0032259">
    <property type="term" value="P:methylation"/>
    <property type="evidence" value="ECO:0007669"/>
    <property type="project" value="UniProtKB-KW"/>
</dbReference>
<keyword evidence="5" id="KW-0862">Zinc</keyword>
<dbReference type="NCBIfam" id="TIGR01463">
    <property type="entry name" value="mtaA_cmuA"/>
    <property type="match status" value="1"/>
</dbReference>
<evidence type="ECO:0000256" key="1">
    <source>
        <dbReference type="ARBA" id="ARBA00001947"/>
    </source>
</evidence>
<dbReference type="PANTHER" id="PTHR47099">
    <property type="entry name" value="METHYLCOBAMIDE:COM METHYLTRANSFERASE MTBA"/>
    <property type="match status" value="1"/>
</dbReference>
<evidence type="ECO:0000256" key="2">
    <source>
        <dbReference type="ARBA" id="ARBA00022603"/>
    </source>
</evidence>
<evidence type="ECO:0000256" key="4">
    <source>
        <dbReference type="ARBA" id="ARBA00022723"/>
    </source>
</evidence>
<evidence type="ECO:0000259" key="7">
    <source>
        <dbReference type="Pfam" id="PF01208"/>
    </source>
</evidence>
<dbReference type="GO" id="GO:0015948">
    <property type="term" value="P:methanogenesis"/>
    <property type="evidence" value="ECO:0007669"/>
    <property type="project" value="UniProtKB-KW"/>
</dbReference>
<dbReference type="GO" id="GO:0046872">
    <property type="term" value="F:metal ion binding"/>
    <property type="evidence" value="ECO:0007669"/>
    <property type="project" value="UniProtKB-KW"/>
</dbReference>
<dbReference type="InterPro" id="IPR038071">
    <property type="entry name" value="UROD/MetE-like_sf"/>
</dbReference>
<dbReference type="GO" id="GO:0006730">
    <property type="term" value="P:one-carbon metabolic process"/>
    <property type="evidence" value="ECO:0007669"/>
    <property type="project" value="InterPro"/>
</dbReference>
<dbReference type="GO" id="GO:0008168">
    <property type="term" value="F:methyltransferase activity"/>
    <property type="evidence" value="ECO:0007669"/>
    <property type="project" value="UniProtKB-KW"/>
</dbReference>
<evidence type="ECO:0000256" key="3">
    <source>
        <dbReference type="ARBA" id="ARBA00022679"/>
    </source>
</evidence>
<accession>A0A523BE89</accession>
<dbReference type="Pfam" id="PF01208">
    <property type="entry name" value="URO-D"/>
    <property type="match status" value="1"/>
</dbReference>
<dbReference type="InterPro" id="IPR052024">
    <property type="entry name" value="Methanogen_methyltrans"/>
</dbReference>
<feature type="domain" description="Uroporphyrinogen decarboxylase (URO-D)" evidence="7">
    <location>
        <begin position="5"/>
        <end position="330"/>
    </location>
</feature>
<dbReference type="PANTHER" id="PTHR47099:SF1">
    <property type="entry name" value="METHYLCOBAMIDE:COM METHYLTRANSFERASE MTBA"/>
    <property type="match status" value="1"/>
</dbReference>
<sequence length="333" mass="35763">MRNMTPKERTFRILNRESVDRPSVLSATQTGTCELMEVSGAYWPDASFDPDLMAKLASAAHTVAGLEGVRIPFCLTVLAESMGCIIDRGRNDRQPAIAKTLYDQGKTPTAEKILESGRVQTIFEAMRKIKEMKFNVPLIVGFEGPTTLAGHLLGVERLCLMMIKKPDEVMKYMAAAEEACIIYTKALVKEGADIVAPADPTASPSVLSPRMFEKFSKNPLKNVASVAGKSILHICGNATPILNHMADCGFSALSIEEKVDLSTAKSILKDRSVAIVGNIPSAGVLLTGTEEEVFKASKQAIASGVDILAPSCGIAPRTPTRNLKAMVRAALSP</sequence>
<reference evidence="8 9" key="1">
    <citation type="journal article" date="2019" name="Nat. Microbiol.">
        <title>Expanding anaerobic alkane metabolism in the domain of Archaea.</title>
        <authorList>
            <person name="Wang Y."/>
            <person name="Wegener G."/>
            <person name="Hou J."/>
            <person name="Wang F."/>
            <person name="Xiao X."/>
        </authorList>
    </citation>
    <scope>NUCLEOTIDE SEQUENCE [LARGE SCALE GENOMIC DNA]</scope>
    <source>
        <strain evidence="8">WYZ-LMO10</strain>
    </source>
</reference>
<evidence type="ECO:0000313" key="9">
    <source>
        <dbReference type="Proteomes" id="UP000315399"/>
    </source>
</evidence>
<protein>
    <submittedName>
        <fullName evidence="8">Methylcobamide--CoM methyltransferase</fullName>
    </submittedName>
</protein>
<dbReference type="Proteomes" id="UP000315399">
    <property type="component" value="Unassembled WGS sequence"/>
</dbReference>
<keyword evidence="4" id="KW-0479">Metal-binding</keyword>